<dbReference type="GO" id="GO:0005829">
    <property type="term" value="C:cytosol"/>
    <property type="evidence" value="ECO:0007669"/>
    <property type="project" value="TreeGrafter"/>
</dbReference>
<dbReference type="InterPro" id="IPR027417">
    <property type="entry name" value="P-loop_NTPase"/>
</dbReference>
<organism evidence="4 5">
    <name type="scientific">Thermogemmata fonticola</name>
    <dbReference type="NCBI Taxonomy" id="2755323"/>
    <lineage>
        <taxon>Bacteria</taxon>
        <taxon>Pseudomonadati</taxon>
        <taxon>Planctomycetota</taxon>
        <taxon>Planctomycetia</taxon>
        <taxon>Gemmatales</taxon>
        <taxon>Gemmataceae</taxon>
        <taxon>Thermogemmata</taxon>
    </lineage>
</organism>
<dbReference type="GO" id="GO:0005524">
    <property type="term" value="F:ATP binding"/>
    <property type="evidence" value="ECO:0007669"/>
    <property type="project" value="UniProtKB-KW"/>
</dbReference>
<dbReference type="GO" id="GO:0016887">
    <property type="term" value="F:ATP hydrolysis activity"/>
    <property type="evidence" value="ECO:0007669"/>
    <property type="project" value="TreeGrafter"/>
</dbReference>
<dbReference type="AlphaFoldDB" id="A0A7V8VFT7"/>
<keyword evidence="5" id="KW-1185">Reference proteome</keyword>
<name>A0A7V8VFT7_9BACT</name>
<comment type="caution">
    <text evidence="4">The sequence shown here is derived from an EMBL/GenBank/DDBJ whole genome shotgun (WGS) entry which is preliminary data.</text>
</comment>
<accession>A0A7V8VFT7</accession>
<evidence type="ECO:0000256" key="3">
    <source>
        <dbReference type="SAM" id="MobiDB-lite"/>
    </source>
</evidence>
<dbReference type="PANTHER" id="PTHR43384">
    <property type="entry name" value="SEPTUM SITE-DETERMINING PROTEIN MIND HOMOLOG, CHLOROPLASTIC-RELATED"/>
    <property type="match status" value="1"/>
</dbReference>
<keyword evidence="2" id="KW-0067">ATP-binding</keyword>
<protein>
    <recommendedName>
        <fullName evidence="6">CobQ/CobB/MinD/ParA nucleotide binding domain-containing protein</fullName>
    </recommendedName>
</protein>
<gene>
    <name evidence="4" type="ORF">H0921_13915</name>
</gene>
<evidence type="ECO:0000256" key="2">
    <source>
        <dbReference type="ARBA" id="ARBA00022840"/>
    </source>
</evidence>
<dbReference type="GO" id="GO:0051782">
    <property type="term" value="P:negative regulation of cell division"/>
    <property type="evidence" value="ECO:0007669"/>
    <property type="project" value="TreeGrafter"/>
</dbReference>
<evidence type="ECO:0008006" key="6">
    <source>
        <dbReference type="Google" id="ProtNLM"/>
    </source>
</evidence>
<sequence length="322" mass="33778">MSRLYNAMTGTDAAAPVPAVSMAPDDGVWENSPEEVPYIEIGGPEGPVGTVVASSAGSVASTSRGSGAAGFSRTGPTPQTRPYPRLADASPPLYLSVRFHDFPAARQSDAPQPSEPDASLVVFHQPQHPISTEYKEVWEAIVQQCRGNASHLLHFVAPASEAGTTTVILNLAIQAARQRGRIVVVDAHGERPAVAARLGMPSAPGLSDVLVGQCPLTLALQPTGIERLHVLSAGEASPVPPEAVGRSLPLVLSQLRQWYDWVLVDGGVWGENPQRDALCAGADSLYVVARDADVFGAAVSDLRVQVRRLGGQARGAIATRLA</sequence>
<proteinExistence type="predicted"/>
<feature type="region of interest" description="Disordered" evidence="3">
    <location>
        <begin position="59"/>
        <end position="84"/>
    </location>
</feature>
<keyword evidence="1" id="KW-0547">Nucleotide-binding</keyword>
<dbReference type="Gene3D" id="3.40.50.300">
    <property type="entry name" value="P-loop containing nucleotide triphosphate hydrolases"/>
    <property type="match status" value="1"/>
</dbReference>
<dbReference type="GO" id="GO:0009898">
    <property type="term" value="C:cytoplasmic side of plasma membrane"/>
    <property type="evidence" value="ECO:0007669"/>
    <property type="project" value="TreeGrafter"/>
</dbReference>
<feature type="compositionally biased region" description="Low complexity" evidence="3">
    <location>
        <begin position="59"/>
        <end position="75"/>
    </location>
</feature>
<dbReference type="InterPro" id="IPR050625">
    <property type="entry name" value="ParA/MinD_ATPase"/>
</dbReference>
<dbReference type="RefSeq" id="WP_194539121.1">
    <property type="nucleotide sequence ID" value="NZ_JACEFB010000012.1"/>
</dbReference>
<evidence type="ECO:0000256" key="1">
    <source>
        <dbReference type="ARBA" id="ARBA00022741"/>
    </source>
</evidence>
<dbReference type="Proteomes" id="UP000542342">
    <property type="component" value="Unassembled WGS sequence"/>
</dbReference>
<evidence type="ECO:0000313" key="5">
    <source>
        <dbReference type="Proteomes" id="UP000542342"/>
    </source>
</evidence>
<evidence type="ECO:0000313" key="4">
    <source>
        <dbReference type="EMBL" id="MBA2227254.1"/>
    </source>
</evidence>
<dbReference type="PANTHER" id="PTHR43384:SF6">
    <property type="entry name" value="SEPTUM SITE-DETERMINING PROTEIN MIND HOMOLOG, CHLOROPLASTIC"/>
    <property type="match status" value="1"/>
</dbReference>
<dbReference type="SUPFAM" id="SSF52540">
    <property type="entry name" value="P-loop containing nucleoside triphosphate hydrolases"/>
    <property type="match status" value="1"/>
</dbReference>
<reference evidence="4 5" key="1">
    <citation type="submission" date="2020-07" db="EMBL/GenBank/DDBJ databases">
        <title>Thermogemmata thermophila gen. nov., sp. nov., a novel moderate thermophilic planctomycete from a Kamchatka hot spring.</title>
        <authorList>
            <person name="Elcheninov A.G."/>
            <person name="Podosokorskaya O.A."/>
            <person name="Kovaleva O.L."/>
            <person name="Novikov A."/>
            <person name="Bonch-Osmolovskaya E.A."/>
            <person name="Toshchakov S.V."/>
            <person name="Kublanov I.V."/>
        </authorList>
    </citation>
    <scope>NUCLEOTIDE SEQUENCE [LARGE SCALE GENOMIC DNA]</scope>
    <source>
        <strain evidence="4 5">2918</strain>
    </source>
</reference>
<dbReference type="EMBL" id="JACEFB010000012">
    <property type="protein sequence ID" value="MBA2227254.1"/>
    <property type="molecule type" value="Genomic_DNA"/>
</dbReference>